<reference evidence="1" key="1">
    <citation type="journal article" date="2015" name="Nature">
        <title>Complex archaea that bridge the gap between prokaryotes and eukaryotes.</title>
        <authorList>
            <person name="Spang A."/>
            <person name="Saw J.H."/>
            <person name="Jorgensen S.L."/>
            <person name="Zaremba-Niedzwiedzka K."/>
            <person name="Martijn J."/>
            <person name="Lind A.E."/>
            <person name="van Eijk R."/>
            <person name="Schleper C."/>
            <person name="Guy L."/>
            <person name="Ettema T.J."/>
        </authorList>
    </citation>
    <scope>NUCLEOTIDE SEQUENCE</scope>
</reference>
<dbReference type="PROSITE" id="PS51257">
    <property type="entry name" value="PROKAR_LIPOPROTEIN"/>
    <property type="match status" value="1"/>
</dbReference>
<accession>A0A0F9QD43</accession>
<dbReference type="AlphaFoldDB" id="A0A0F9QD43"/>
<name>A0A0F9QD43_9ZZZZ</name>
<gene>
    <name evidence="1" type="ORF">LCGC14_0788880</name>
</gene>
<sequence>MSILRMISAICLMVTLCGCAHSHQHAIDDNWGGVTQVSNSFRTT</sequence>
<evidence type="ECO:0000313" key="1">
    <source>
        <dbReference type="EMBL" id="KKN34947.1"/>
    </source>
</evidence>
<comment type="caution">
    <text evidence="1">The sequence shown here is derived from an EMBL/GenBank/DDBJ whole genome shotgun (WGS) entry which is preliminary data.</text>
</comment>
<organism evidence="1">
    <name type="scientific">marine sediment metagenome</name>
    <dbReference type="NCBI Taxonomy" id="412755"/>
    <lineage>
        <taxon>unclassified sequences</taxon>
        <taxon>metagenomes</taxon>
        <taxon>ecological metagenomes</taxon>
    </lineage>
</organism>
<proteinExistence type="predicted"/>
<dbReference type="EMBL" id="LAZR01002075">
    <property type="protein sequence ID" value="KKN34947.1"/>
    <property type="molecule type" value="Genomic_DNA"/>
</dbReference>
<protein>
    <submittedName>
        <fullName evidence="1">Uncharacterized protein</fullName>
    </submittedName>
</protein>